<keyword evidence="1" id="KW-1133">Transmembrane helix</keyword>
<evidence type="ECO:0000313" key="2">
    <source>
        <dbReference type="EMBL" id="MBB5020042.1"/>
    </source>
</evidence>
<dbReference type="Proteomes" id="UP000575898">
    <property type="component" value="Unassembled WGS sequence"/>
</dbReference>
<feature type="transmembrane region" description="Helical" evidence="1">
    <location>
        <begin position="7"/>
        <end position="27"/>
    </location>
</feature>
<protein>
    <submittedName>
        <fullName evidence="2">Uncharacterized protein</fullName>
    </submittedName>
</protein>
<proteinExistence type="predicted"/>
<sequence>MLRIIGLGVGGCLLFAVLSWAVCIFVLKPHWETSLSIIIYSSLAGLITGSWLGAHHKG</sequence>
<dbReference type="AlphaFoldDB" id="A0A840MTD4"/>
<comment type="caution">
    <text evidence="2">The sequence shown here is derived from an EMBL/GenBank/DDBJ whole genome shotgun (WGS) entry which is preliminary data.</text>
</comment>
<organism evidence="2 3">
    <name type="scientific">Chitinivorax tropicus</name>
    <dbReference type="NCBI Taxonomy" id="714531"/>
    <lineage>
        <taxon>Bacteria</taxon>
        <taxon>Pseudomonadati</taxon>
        <taxon>Pseudomonadota</taxon>
        <taxon>Betaproteobacteria</taxon>
        <taxon>Chitinivorax</taxon>
    </lineage>
</organism>
<keyword evidence="1" id="KW-0812">Transmembrane</keyword>
<gene>
    <name evidence="2" type="ORF">HNQ59_003350</name>
</gene>
<keyword evidence="3" id="KW-1185">Reference proteome</keyword>
<accession>A0A840MTD4</accession>
<dbReference type="RefSeq" id="WP_184041451.1">
    <property type="nucleotide sequence ID" value="NZ_JACHHY010000023.1"/>
</dbReference>
<dbReference type="EMBL" id="JACHHY010000023">
    <property type="protein sequence ID" value="MBB5020042.1"/>
    <property type="molecule type" value="Genomic_DNA"/>
</dbReference>
<reference evidence="2 3" key="1">
    <citation type="submission" date="2020-08" db="EMBL/GenBank/DDBJ databases">
        <title>Genomic Encyclopedia of Type Strains, Phase IV (KMG-IV): sequencing the most valuable type-strain genomes for metagenomic binning, comparative biology and taxonomic classification.</title>
        <authorList>
            <person name="Goeker M."/>
        </authorList>
    </citation>
    <scope>NUCLEOTIDE SEQUENCE [LARGE SCALE GENOMIC DNA]</scope>
    <source>
        <strain evidence="2 3">DSM 27165</strain>
    </source>
</reference>
<evidence type="ECO:0000313" key="3">
    <source>
        <dbReference type="Proteomes" id="UP000575898"/>
    </source>
</evidence>
<name>A0A840MTD4_9PROT</name>
<feature type="transmembrane region" description="Helical" evidence="1">
    <location>
        <begin position="33"/>
        <end position="54"/>
    </location>
</feature>
<evidence type="ECO:0000256" key="1">
    <source>
        <dbReference type="SAM" id="Phobius"/>
    </source>
</evidence>
<keyword evidence="1" id="KW-0472">Membrane</keyword>